<evidence type="ECO:0000313" key="2">
    <source>
        <dbReference type="EMBL" id="AJE87379.1"/>
    </source>
</evidence>
<proteinExistence type="predicted"/>
<dbReference type="KEGG" id="sals:SLNWT_7003"/>
<gene>
    <name evidence="2" type="ORF">SLNWT_7003</name>
</gene>
<dbReference type="EMBL" id="CP010519">
    <property type="protein sequence ID" value="AJE87379.1"/>
    <property type="molecule type" value="Genomic_DNA"/>
</dbReference>
<protein>
    <submittedName>
        <fullName evidence="2">Uncharacterized protein</fullName>
    </submittedName>
</protein>
<evidence type="ECO:0000313" key="3">
    <source>
        <dbReference type="Proteomes" id="UP000031523"/>
    </source>
</evidence>
<keyword evidence="3" id="KW-1185">Reference proteome</keyword>
<reference evidence="2 3" key="1">
    <citation type="submission" date="2015-01" db="EMBL/GenBank/DDBJ databases">
        <title>Enhanced salinomycin production by adjusting the supply of polyketide extender units in Streptomyce albus DSM 41398.</title>
        <authorList>
            <person name="Lu C."/>
        </authorList>
    </citation>
    <scope>NUCLEOTIDE SEQUENCE [LARGE SCALE GENOMIC DNA]</scope>
    <source>
        <strain evidence="3">ATCC 21838 / DSM 41398 / FERM P-419 / JCM 4703 / NBRC 107858</strain>
    </source>
</reference>
<dbReference type="Proteomes" id="UP000031523">
    <property type="component" value="Chromosome"/>
</dbReference>
<organism evidence="2 3">
    <name type="scientific">Streptomyces albus (strain ATCC 21838 / DSM 41398 / FERM P-419 / JCM 4703 / NBRC 107858)</name>
    <dbReference type="NCBI Taxonomy" id="1081613"/>
    <lineage>
        <taxon>Bacteria</taxon>
        <taxon>Bacillati</taxon>
        <taxon>Actinomycetota</taxon>
        <taxon>Actinomycetes</taxon>
        <taxon>Kitasatosporales</taxon>
        <taxon>Streptomycetaceae</taxon>
        <taxon>Streptomyces</taxon>
    </lineage>
</organism>
<sequence length="62" mass="6393">MEAGRGTGTAPCRGAVRMLGVRWVSRPSFGEVGRRRAVPRVGRPSRATSGTGLSTACPAALP</sequence>
<feature type="region of interest" description="Disordered" evidence="1">
    <location>
        <begin position="35"/>
        <end position="62"/>
    </location>
</feature>
<evidence type="ECO:0000256" key="1">
    <source>
        <dbReference type="SAM" id="MobiDB-lite"/>
    </source>
</evidence>
<name>A0A0B5EZY3_STRA4</name>
<accession>A0A0B5EZY3</accession>
<dbReference type="AlphaFoldDB" id="A0A0B5EZY3"/>